<sequence>MTGWIGCRFIRRFTPPGHSKSRRFRCNEGGGFVVSGGVIQFA</sequence>
<name>A0A5E4VS44_9BURK</name>
<dbReference type="AlphaFoldDB" id="A0A5E4VS44"/>
<evidence type="ECO:0000313" key="2">
    <source>
        <dbReference type="Proteomes" id="UP000333828"/>
    </source>
</evidence>
<dbReference type="Proteomes" id="UP000333828">
    <property type="component" value="Unassembled WGS sequence"/>
</dbReference>
<keyword evidence="2" id="KW-1185">Reference proteome</keyword>
<proteinExistence type="predicted"/>
<gene>
    <name evidence="1" type="ORF">PIN31115_02770</name>
</gene>
<evidence type="ECO:0000313" key="1">
    <source>
        <dbReference type="EMBL" id="VVE13900.1"/>
    </source>
</evidence>
<accession>A0A5E4VS44</accession>
<dbReference type="EMBL" id="CABPSI010000003">
    <property type="protein sequence ID" value="VVE13900.1"/>
    <property type="molecule type" value="Genomic_DNA"/>
</dbReference>
<reference evidence="1 2" key="1">
    <citation type="submission" date="2019-08" db="EMBL/GenBank/DDBJ databases">
        <authorList>
            <person name="Peeters C."/>
        </authorList>
    </citation>
    <scope>NUCLEOTIDE SEQUENCE [LARGE SCALE GENOMIC DNA]</scope>
    <source>
        <strain evidence="1 2">LMG 31115</strain>
    </source>
</reference>
<organism evidence="1 2">
    <name type="scientific">Pandoraea iniqua</name>
    <dbReference type="NCBI Taxonomy" id="2508288"/>
    <lineage>
        <taxon>Bacteria</taxon>
        <taxon>Pseudomonadati</taxon>
        <taxon>Pseudomonadota</taxon>
        <taxon>Betaproteobacteria</taxon>
        <taxon>Burkholderiales</taxon>
        <taxon>Burkholderiaceae</taxon>
        <taxon>Pandoraea</taxon>
    </lineage>
</organism>
<protein>
    <submittedName>
        <fullName evidence="1">Uncharacterized protein</fullName>
    </submittedName>
</protein>